<dbReference type="EMBL" id="FTOA01000002">
    <property type="protein sequence ID" value="SIS59519.1"/>
    <property type="molecule type" value="Genomic_DNA"/>
</dbReference>
<evidence type="ECO:0000313" key="2">
    <source>
        <dbReference type="EMBL" id="SIS59519.1"/>
    </source>
</evidence>
<evidence type="ECO:0000313" key="3">
    <source>
        <dbReference type="Proteomes" id="UP000185678"/>
    </source>
</evidence>
<dbReference type="Pfam" id="PF01832">
    <property type="entry name" value="Glucosaminidase"/>
    <property type="match status" value="1"/>
</dbReference>
<reference evidence="2 3" key="1">
    <citation type="submission" date="2017-01" db="EMBL/GenBank/DDBJ databases">
        <authorList>
            <person name="Mah S.A."/>
            <person name="Swanson W.J."/>
            <person name="Moy G.W."/>
            <person name="Vacquier V.D."/>
        </authorList>
    </citation>
    <scope>NUCLEOTIDE SEQUENCE [LARGE SCALE GENOMIC DNA]</scope>
    <source>
        <strain evidence="2 3">DSM 11589</strain>
    </source>
</reference>
<name>A0A1N7KD88_9PROT</name>
<dbReference type="OrthoDB" id="9788155at2"/>
<gene>
    <name evidence="2" type="ORF">SAMN05421779_102715</name>
</gene>
<dbReference type="STRING" id="80876.SAMN05421779_102715"/>
<dbReference type="PANTHER" id="PTHR40572:SF1">
    <property type="entry name" value="PROTEIN BAX"/>
    <property type="match status" value="1"/>
</dbReference>
<protein>
    <submittedName>
        <fullName evidence="2">Bax protein</fullName>
    </submittedName>
</protein>
<dbReference type="InterPro" id="IPR053195">
    <property type="entry name" value="Bax-like"/>
</dbReference>
<organism evidence="2 3">
    <name type="scientific">Insolitispirillum peregrinum</name>
    <dbReference type="NCBI Taxonomy" id="80876"/>
    <lineage>
        <taxon>Bacteria</taxon>
        <taxon>Pseudomonadati</taxon>
        <taxon>Pseudomonadota</taxon>
        <taxon>Alphaproteobacteria</taxon>
        <taxon>Rhodospirillales</taxon>
        <taxon>Novispirillaceae</taxon>
        <taxon>Insolitispirillum</taxon>
    </lineage>
</organism>
<accession>A0A1N7KD88</accession>
<dbReference type="GO" id="GO:0004040">
    <property type="term" value="F:amidase activity"/>
    <property type="evidence" value="ECO:0007669"/>
    <property type="project" value="InterPro"/>
</dbReference>
<dbReference type="AlphaFoldDB" id="A0A1N7KD88"/>
<feature type="domain" description="Mannosyl-glycoprotein endo-beta-N-acetylglucosamidase-like" evidence="1">
    <location>
        <begin position="202"/>
        <end position="331"/>
    </location>
</feature>
<dbReference type="RefSeq" id="WP_139332805.1">
    <property type="nucleotide sequence ID" value="NZ_FTOA01000002.1"/>
</dbReference>
<dbReference type="Gene3D" id="1.10.530.10">
    <property type="match status" value="1"/>
</dbReference>
<proteinExistence type="predicted"/>
<dbReference type="Proteomes" id="UP000185678">
    <property type="component" value="Unassembled WGS sequence"/>
</dbReference>
<dbReference type="PANTHER" id="PTHR40572">
    <property type="entry name" value="PROTEIN BAX"/>
    <property type="match status" value="1"/>
</dbReference>
<evidence type="ECO:0000259" key="1">
    <source>
        <dbReference type="Pfam" id="PF01832"/>
    </source>
</evidence>
<dbReference type="InterPro" id="IPR002901">
    <property type="entry name" value="MGlyc_endo_b_GlcNAc-like_dom"/>
</dbReference>
<sequence>MPKTPPLTKGTLAGLAFIWVNTALLYGATVPDLLQRTLVPAVGGEIASKVSGAVPQPLPLLARLLGIAALPPRAPIIDTVPASDRVSAQMSAEMVRALYRDLGYGLYDVIRDDQPVPRVFLASIPDDLSVLRDSAFRKSLFLRTLLPLILRVNEEITADRERVEVILQQKKTTGHFRAYEQHWLDGKVREYGLAPGEYKALLTRLDVVPPSLALAQAAEESGWGTSRFARTGNALFGQWTWNRSKGMTPQDAAPGTSHAVKSFPSLLLAVKAYAHNLNTHRAYAPFRQERAAVRERGEAVRGYTLANTLHRYSERGTAYVDTLHDLMRGNNLPALDDARLSSTPLEMASLEERPQPTKR</sequence>
<keyword evidence="3" id="KW-1185">Reference proteome</keyword>